<evidence type="ECO:0000313" key="2">
    <source>
        <dbReference type="Proteomes" id="UP001589832"/>
    </source>
</evidence>
<proteinExistence type="predicted"/>
<dbReference type="EMBL" id="JBHLTQ010000001">
    <property type="protein sequence ID" value="MFC0603596.1"/>
    <property type="molecule type" value="Genomic_DNA"/>
</dbReference>
<keyword evidence="2" id="KW-1185">Reference proteome</keyword>
<reference evidence="1 2" key="1">
    <citation type="submission" date="2024-09" db="EMBL/GenBank/DDBJ databases">
        <authorList>
            <person name="Sun Q."/>
            <person name="Mori K."/>
        </authorList>
    </citation>
    <scope>NUCLEOTIDE SEQUENCE [LARGE SCALE GENOMIC DNA]</scope>
    <source>
        <strain evidence="1 2">NCAIM B.02481</strain>
    </source>
</reference>
<evidence type="ECO:0000313" key="1">
    <source>
        <dbReference type="EMBL" id="MFC0603596.1"/>
    </source>
</evidence>
<dbReference type="Proteomes" id="UP001589832">
    <property type="component" value="Unassembled WGS sequence"/>
</dbReference>
<name>A0ABV6Q866_9FLAO</name>
<accession>A0ABV6Q866</accession>
<organism evidence="1 2">
    <name type="scientific">Winogradskyella pulchriflava</name>
    <dbReference type="NCBI Taxonomy" id="1110688"/>
    <lineage>
        <taxon>Bacteria</taxon>
        <taxon>Pseudomonadati</taxon>
        <taxon>Bacteroidota</taxon>
        <taxon>Flavobacteriia</taxon>
        <taxon>Flavobacteriales</taxon>
        <taxon>Flavobacteriaceae</taxon>
        <taxon>Winogradskyella</taxon>
    </lineage>
</organism>
<sequence>MKKFARKSSTDGKGINRGYIFNDGDYYCHTTEEAKAYIENLGLKWQEEINKFNTKYEWFYYTEWEEIDPEEFYDMEGNVYTTCQNCYQPLNIEAKFCTNCIQT</sequence>
<comment type="caution">
    <text evidence="1">The sequence shown here is derived from an EMBL/GenBank/DDBJ whole genome shotgun (WGS) entry which is preliminary data.</text>
</comment>
<gene>
    <name evidence="1" type="ORF">ACFFGA_03455</name>
</gene>
<dbReference type="RefSeq" id="WP_386059691.1">
    <property type="nucleotide sequence ID" value="NZ_JBHLTQ010000001.1"/>
</dbReference>
<protein>
    <submittedName>
        <fullName evidence="1">Uncharacterized protein</fullName>
    </submittedName>
</protein>